<evidence type="ECO:0000313" key="2">
    <source>
        <dbReference type="EMBL" id="BAL88113.1"/>
    </source>
</evidence>
<dbReference type="Proteomes" id="UP000007882">
    <property type="component" value="Chromosome"/>
</dbReference>
<organism evidence="2 3">
    <name type="scientific">Actinoplanes missouriensis (strain ATCC 14538 / DSM 43046 / CBS 188.64 / JCM 3121 / NBRC 102363 / NCIMB 12654 / NRRL B-3342 / UNCC 431)</name>
    <dbReference type="NCBI Taxonomy" id="512565"/>
    <lineage>
        <taxon>Bacteria</taxon>
        <taxon>Bacillati</taxon>
        <taxon>Actinomycetota</taxon>
        <taxon>Actinomycetes</taxon>
        <taxon>Micromonosporales</taxon>
        <taxon>Micromonosporaceae</taxon>
        <taxon>Actinoplanes</taxon>
    </lineage>
</organism>
<keyword evidence="1" id="KW-1133">Transmembrane helix</keyword>
<evidence type="ECO:0000256" key="1">
    <source>
        <dbReference type="SAM" id="Phobius"/>
    </source>
</evidence>
<keyword evidence="3" id="KW-1185">Reference proteome</keyword>
<dbReference type="AlphaFoldDB" id="I0H526"/>
<protein>
    <submittedName>
        <fullName evidence="2">Uncharacterized protein</fullName>
    </submittedName>
</protein>
<keyword evidence="1" id="KW-0472">Membrane</keyword>
<proteinExistence type="predicted"/>
<sequence length="59" mass="6556">MGRTVQLSYRADQPGRARVVRGWHGWTAFPVMFTAVGAVLLAGILYTLVRPRARLTASR</sequence>
<dbReference type="PATRIC" id="fig|512565.3.peg.2895"/>
<dbReference type="EMBL" id="AP012319">
    <property type="protein sequence ID" value="BAL88113.1"/>
    <property type="molecule type" value="Genomic_DNA"/>
</dbReference>
<dbReference type="OrthoDB" id="31227at1865"/>
<dbReference type="RefSeq" id="WP_014443008.1">
    <property type="nucleotide sequence ID" value="NC_017093.1"/>
</dbReference>
<keyword evidence="1" id="KW-0812">Transmembrane</keyword>
<gene>
    <name evidence="2" type="ordered locus">AMIS_28930</name>
</gene>
<reference evidence="2 3" key="1">
    <citation type="submission" date="2012-02" db="EMBL/GenBank/DDBJ databases">
        <title>Complete genome sequence of Actinoplanes missouriensis 431 (= NBRC 102363).</title>
        <authorList>
            <person name="Ohnishi Y."/>
            <person name="Ishikawa J."/>
            <person name="Sekine M."/>
            <person name="Hosoyama A."/>
            <person name="Harada T."/>
            <person name="Narita H."/>
            <person name="Hata T."/>
            <person name="Konno Y."/>
            <person name="Tutikane K."/>
            <person name="Fujita N."/>
            <person name="Horinouchi S."/>
            <person name="Hayakawa M."/>
        </authorList>
    </citation>
    <scope>NUCLEOTIDE SEQUENCE [LARGE SCALE GENOMIC DNA]</scope>
    <source>
        <strain evidence="3">ATCC 14538 / DSM 43046 / CBS 188.64 / JCM 3121 / NBRC 102363 / NCIMB 12654 / NRRL B-3342 / UNCC 431</strain>
    </source>
</reference>
<name>I0H526_ACTM4</name>
<dbReference type="HOGENOM" id="CLU_2949842_0_0_11"/>
<accession>I0H526</accession>
<evidence type="ECO:0000313" key="3">
    <source>
        <dbReference type="Proteomes" id="UP000007882"/>
    </source>
</evidence>
<feature type="transmembrane region" description="Helical" evidence="1">
    <location>
        <begin position="28"/>
        <end position="49"/>
    </location>
</feature>
<dbReference type="KEGG" id="ams:AMIS_28930"/>